<keyword evidence="13" id="KW-1185">Reference proteome</keyword>
<dbReference type="GO" id="GO:0008270">
    <property type="term" value="F:zinc ion binding"/>
    <property type="evidence" value="ECO:0007669"/>
    <property type="project" value="UniProtKB-KW"/>
</dbReference>
<keyword evidence="4 8" id="KW-0863">Zinc-finger</keyword>
<evidence type="ECO:0000313" key="12">
    <source>
        <dbReference type="Ensembl" id="ENSMMOP00000007187.1"/>
    </source>
</evidence>
<evidence type="ECO:0000256" key="5">
    <source>
        <dbReference type="ARBA" id="ARBA00022833"/>
    </source>
</evidence>
<dbReference type="AlphaFoldDB" id="A0A3Q3W650"/>
<dbReference type="InterPro" id="IPR046450">
    <property type="entry name" value="PA_dom_sf"/>
</dbReference>
<protein>
    <recommendedName>
        <fullName evidence="11">RING-type domain-containing protein</fullName>
    </recommendedName>
</protein>
<organism evidence="12 13">
    <name type="scientific">Mola mola</name>
    <name type="common">Ocean sunfish</name>
    <name type="synonym">Tetraodon mola</name>
    <dbReference type="NCBI Taxonomy" id="94237"/>
    <lineage>
        <taxon>Eukaryota</taxon>
        <taxon>Metazoa</taxon>
        <taxon>Chordata</taxon>
        <taxon>Craniata</taxon>
        <taxon>Vertebrata</taxon>
        <taxon>Euteleostomi</taxon>
        <taxon>Actinopterygii</taxon>
        <taxon>Neopterygii</taxon>
        <taxon>Teleostei</taxon>
        <taxon>Neoteleostei</taxon>
        <taxon>Acanthomorphata</taxon>
        <taxon>Eupercaria</taxon>
        <taxon>Tetraodontiformes</taxon>
        <taxon>Molidae</taxon>
        <taxon>Mola</taxon>
    </lineage>
</organism>
<dbReference type="OMA" id="MCKINIL"/>
<keyword evidence="6 9" id="KW-1133">Transmembrane helix</keyword>
<dbReference type="PANTHER" id="PTHR46539">
    <property type="entry name" value="E3 UBIQUITIN-PROTEIN LIGASE ATL42"/>
    <property type="match status" value="1"/>
</dbReference>
<reference evidence="12" key="1">
    <citation type="submission" date="2025-08" db="UniProtKB">
        <authorList>
            <consortium name="Ensembl"/>
        </authorList>
    </citation>
    <scope>IDENTIFICATION</scope>
</reference>
<accession>A0A3Q3W650</accession>
<comment type="subcellular location">
    <subcellularLocation>
        <location evidence="1">Membrane</location>
        <topology evidence="1">Single-pass membrane protein</topology>
    </subcellularLocation>
</comment>
<keyword evidence="5" id="KW-0862">Zinc</keyword>
<dbReference type="CDD" id="cd02122">
    <property type="entry name" value="PA_GRAIL_like"/>
    <property type="match status" value="1"/>
</dbReference>
<dbReference type="Gene3D" id="3.30.40.10">
    <property type="entry name" value="Zinc/RING finger domain, C3HC4 (zinc finger)"/>
    <property type="match status" value="1"/>
</dbReference>
<dbReference type="FunFam" id="3.50.30.30:FF:000003">
    <property type="entry name" value="E3 ubiquitin-protein ligase RNF128"/>
    <property type="match status" value="1"/>
</dbReference>
<dbReference type="Gene3D" id="3.50.30.30">
    <property type="match status" value="1"/>
</dbReference>
<evidence type="ECO:0000256" key="7">
    <source>
        <dbReference type="ARBA" id="ARBA00023136"/>
    </source>
</evidence>
<dbReference type="SUPFAM" id="SSF52025">
    <property type="entry name" value="PA domain"/>
    <property type="match status" value="1"/>
</dbReference>
<evidence type="ECO:0000256" key="3">
    <source>
        <dbReference type="ARBA" id="ARBA00022723"/>
    </source>
</evidence>
<dbReference type="Ensembl" id="ENSMMOT00000007322.1">
    <property type="protein sequence ID" value="ENSMMOP00000007187.1"/>
    <property type="gene ID" value="ENSMMOG00000005581.1"/>
</dbReference>
<keyword evidence="2 9" id="KW-0812">Transmembrane</keyword>
<keyword evidence="10" id="KW-0732">Signal</keyword>
<feature type="domain" description="RING-type" evidence="11">
    <location>
        <begin position="268"/>
        <end position="309"/>
    </location>
</feature>
<feature type="transmembrane region" description="Helical" evidence="9">
    <location>
        <begin position="199"/>
        <end position="222"/>
    </location>
</feature>
<dbReference type="SMART" id="SM00184">
    <property type="entry name" value="RING"/>
    <property type="match status" value="1"/>
</dbReference>
<evidence type="ECO:0000313" key="13">
    <source>
        <dbReference type="Proteomes" id="UP000261620"/>
    </source>
</evidence>
<dbReference type="PROSITE" id="PS50089">
    <property type="entry name" value="ZF_RING_2"/>
    <property type="match status" value="1"/>
</dbReference>
<keyword evidence="3" id="KW-0479">Metal-binding</keyword>
<evidence type="ECO:0000256" key="2">
    <source>
        <dbReference type="ARBA" id="ARBA00022692"/>
    </source>
</evidence>
<feature type="signal peptide" evidence="10">
    <location>
        <begin position="1"/>
        <end position="34"/>
    </location>
</feature>
<dbReference type="Pfam" id="PF13639">
    <property type="entry name" value="zf-RING_2"/>
    <property type="match status" value="1"/>
</dbReference>
<name>A0A3Q3W650_MOLML</name>
<dbReference type="Proteomes" id="UP000261620">
    <property type="component" value="Unplaced"/>
</dbReference>
<dbReference type="GO" id="GO:0016020">
    <property type="term" value="C:membrane"/>
    <property type="evidence" value="ECO:0007669"/>
    <property type="project" value="UniProtKB-SubCell"/>
</dbReference>
<evidence type="ECO:0000259" key="11">
    <source>
        <dbReference type="PROSITE" id="PS50089"/>
    </source>
</evidence>
<evidence type="ECO:0000256" key="1">
    <source>
        <dbReference type="ARBA" id="ARBA00004167"/>
    </source>
</evidence>
<dbReference type="InterPro" id="IPR003137">
    <property type="entry name" value="PA_domain"/>
</dbReference>
<evidence type="ECO:0000256" key="8">
    <source>
        <dbReference type="PROSITE-ProRule" id="PRU00175"/>
    </source>
</evidence>
<dbReference type="FunFam" id="3.30.40.10:FF:000009">
    <property type="entry name" value="E3 ubiquitin-protein ligase RNF130"/>
    <property type="match status" value="1"/>
</dbReference>
<dbReference type="Pfam" id="PF02225">
    <property type="entry name" value="PA"/>
    <property type="match status" value="1"/>
</dbReference>
<keyword evidence="7 9" id="KW-0472">Membrane</keyword>
<dbReference type="STRING" id="94237.ENSMMOP00000007187"/>
<evidence type="ECO:0000256" key="9">
    <source>
        <dbReference type="SAM" id="Phobius"/>
    </source>
</evidence>
<sequence length="400" mass="44721">MAPSLIRACRTLALSTWLLSFCFVHLLCLDFTVAEKEEWYTAFVNITYLDPVTSELRTDKTECGRFGEHSPKKEVRGLVLVPSFPQDRLACDPNVRFPQVPYNTAWVALVGAGNCTYGEKIRNVANHNASAVVIYNVGSTSANDTITMPHPGTGNVVAIMIPEPKGREIVALLERHIKITLHITIGTRNLQKYVSRTSVVFVSISFIVLMIISLAWLVFYYIQRFRYANARDRNQRRLGDAAKKALNKLQVRTIKKGDKETEPDFDNCAVCIEGYKPNDVIRILPCRHVFHKHCVDPWLQEHRTCPMCKMNILKALGIPLNADCSDDIPPDYETSVGGPPTNRISGASEITVNESSMVPDSAGRAIGLQQLHPNVVMEPQAGEESHIIASSEYRHYTLIA</sequence>
<dbReference type="InterPro" id="IPR001841">
    <property type="entry name" value="Znf_RING"/>
</dbReference>
<feature type="chain" id="PRO_5018575182" description="RING-type domain-containing protein" evidence="10">
    <location>
        <begin position="35"/>
        <end position="400"/>
    </location>
</feature>
<reference evidence="12" key="2">
    <citation type="submission" date="2025-09" db="UniProtKB">
        <authorList>
            <consortium name="Ensembl"/>
        </authorList>
    </citation>
    <scope>IDENTIFICATION</scope>
</reference>
<dbReference type="InterPro" id="IPR013083">
    <property type="entry name" value="Znf_RING/FYVE/PHD"/>
</dbReference>
<dbReference type="SUPFAM" id="SSF57850">
    <property type="entry name" value="RING/U-box"/>
    <property type="match status" value="1"/>
</dbReference>
<evidence type="ECO:0000256" key="6">
    <source>
        <dbReference type="ARBA" id="ARBA00022989"/>
    </source>
</evidence>
<evidence type="ECO:0000256" key="4">
    <source>
        <dbReference type="ARBA" id="ARBA00022771"/>
    </source>
</evidence>
<dbReference type="PANTHER" id="PTHR46539:SF27">
    <property type="entry name" value="RING FINGER PROTEIN 128"/>
    <property type="match status" value="1"/>
</dbReference>
<proteinExistence type="predicted"/>
<evidence type="ECO:0000256" key="10">
    <source>
        <dbReference type="SAM" id="SignalP"/>
    </source>
</evidence>